<name>A0A136J7C3_9PEZI</name>
<organism evidence="2 3">
    <name type="scientific">Microdochium bolleyi</name>
    <dbReference type="NCBI Taxonomy" id="196109"/>
    <lineage>
        <taxon>Eukaryota</taxon>
        <taxon>Fungi</taxon>
        <taxon>Dikarya</taxon>
        <taxon>Ascomycota</taxon>
        <taxon>Pezizomycotina</taxon>
        <taxon>Sordariomycetes</taxon>
        <taxon>Xylariomycetidae</taxon>
        <taxon>Xylariales</taxon>
        <taxon>Microdochiaceae</taxon>
        <taxon>Microdochium</taxon>
    </lineage>
</organism>
<protein>
    <submittedName>
        <fullName evidence="2">Uncharacterized protein</fullName>
    </submittedName>
</protein>
<feature type="region of interest" description="Disordered" evidence="1">
    <location>
        <begin position="1"/>
        <end position="65"/>
    </location>
</feature>
<evidence type="ECO:0000313" key="3">
    <source>
        <dbReference type="Proteomes" id="UP000070501"/>
    </source>
</evidence>
<sequence>MSARSKNWDQFYFKASPPAPQRYRQRGSESSKPGVVTASSLCPQASDLGGPSAKYARKEKHDCDS</sequence>
<keyword evidence="3" id="KW-1185">Reference proteome</keyword>
<evidence type="ECO:0000313" key="2">
    <source>
        <dbReference type="EMBL" id="KXJ93074.1"/>
    </source>
</evidence>
<evidence type="ECO:0000256" key="1">
    <source>
        <dbReference type="SAM" id="MobiDB-lite"/>
    </source>
</evidence>
<gene>
    <name evidence="2" type="ORF">Micbo1qcDRAFT_53056</name>
</gene>
<proteinExistence type="predicted"/>
<dbReference type="EMBL" id="KQ964248">
    <property type="protein sequence ID" value="KXJ93074.1"/>
    <property type="molecule type" value="Genomic_DNA"/>
</dbReference>
<dbReference type="AlphaFoldDB" id="A0A136J7C3"/>
<dbReference type="InParanoid" id="A0A136J7C3"/>
<accession>A0A136J7C3</accession>
<reference evidence="3" key="1">
    <citation type="submission" date="2016-02" db="EMBL/GenBank/DDBJ databases">
        <title>Draft genome sequence of Microdochium bolleyi, a fungal endophyte of beachgrass.</title>
        <authorList>
            <consortium name="DOE Joint Genome Institute"/>
            <person name="David A.S."/>
            <person name="May G."/>
            <person name="Haridas S."/>
            <person name="Lim J."/>
            <person name="Wang M."/>
            <person name="Labutti K."/>
            <person name="Lipzen A."/>
            <person name="Barry K."/>
            <person name="Grigoriev I.V."/>
        </authorList>
    </citation>
    <scope>NUCLEOTIDE SEQUENCE [LARGE SCALE GENOMIC DNA]</scope>
    <source>
        <strain evidence="3">J235TASD1</strain>
    </source>
</reference>
<dbReference type="Proteomes" id="UP000070501">
    <property type="component" value="Unassembled WGS sequence"/>
</dbReference>